<dbReference type="SUPFAM" id="SSF54236">
    <property type="entry name" value="Ubiquitin-like"/>
    <property type="match status" value="1"/>
</dbReference>
<gene>
    <name evidence="2" type="ORF">Slin15195_G108560</name>
</gene>
<dbReference type="AlphaFoldDB" id="A0A9Q9B544"/>
<dbReference type="EMBL" id="CP099427">
    <property type="protein sequence ID" value="USW57537.1"/>
    <property type="molecule type" value="Genomic_DNA"/>
</dbReference>
<protein>
    <submittedName>
        <fullName evidence="2">Ubiquitin-like domain-containing protein</fullName>
    </submittedName>
</protein>
<organism evidence="2 3">
    <name type="scientific">Septoria linicola</name>
    <dbReference type="NCBI Taxonomy" id="215465"/>
    <lineage>
        <taxon>Eukaryota</taxon>
        <taxon>Fungi</taxon>
        <taxon>Dikarya</taxon>
        <taxon>Ascomycota</taxon>
        <taxon>Pezizomycotina</taxon>
        <taxon>Dothideomycetes</taxon>
        <taxon>Dothideomycetidae</taxon>
        <taxon>Mycosphaerellales</taxon>
        <taxon>Mycosphaerellaceae</taxon>
        <taxon>Septoria</taxon>
    </lineage>
</organism>
<dbReference type="PROSITE" id="PS50053">
    <property type="entry name" value="UBIQUITIN_2"/>
    <property type="match status" value="1"/>
</dbReference>
<accession>A0A9Q9B544</accession>
<dbReference type="InterPro" id="IPR000626">
    <property type="entry name" value="Ubiquitin-like_dom"/>
</dbReference>
<proteinExistence type="predicted"/>
<dbReference type="CDD" id="cd01763">
    <property type="entry name" value="Ubl_SUMO_like"/>
    <property type="match status" value="1"/>
</dbReference>
<dbReference type="Gene3D" id="3.10.20.90">
    <property type="entry name" value="Phosphatidylinositol 3-kinase Catalytic Subunit, Chain A, domain 1"/>
    <property type="match status" value="1"/>
</dbReference>
<evidence type="ECO:0000313" key="2">
    <source>
        <dbReference type="EMBL" id="USW57537.1"/>
    </source>
</evidence>
<keyword evidence="3" id="KW-1185">Reference proteome</keyword>
<sequence>MAIKNTFEMPIGRVNIKVMIELGDDFSGASPANRMLLARLTSKVADAVAESSQGDAIAEPLPCTQDGPIDVDLSVTDCNGDRNHYKGKTTTSFHKVATAEAIRLGAASDQLRFFPATGGPQLRGEDTFAQCGIEDGAVLVVHGKQAGS</sequence>
<reference evidence="2" key="1">
    <citation type="submission" date="2022-06" db="EMBL/GenBank/DDBJ databases">
        <title>Complete genome sequences of two strains of the flax pathogen Septoria linicola.</title>
        <authorList>
            <person name="Lapalu N."/>
            <person name="Simon A."/>
            <person name="Demenou B."/>
            <person name="Paumier D."/>
            <person name="Guillot M.-P."/>
            <person name="Gout L."/>
            <person name="Valade R."/>
        </authorList>
    </citation>
    <scope>NUCLEOTIDE SEQUENCE</scope>
    <source>
        <strain evidence="2">SE15195</strain>
    </source>
</reference>
<feature type="domain" description="Ubiquitin-like" evidence="1">
    <location>
        <begin position="71"/>
        <end position="148"/>
    </location>
</feature>
<name>A0A9Q9B544_9PEZI</name>
<evidence type="ECO:0000313" key="3">
    <source>
        <dbReference type="Proteomes" id="UP001056384"/>
    </source>
</evidence>
<dbReference type="InterPro" id="IPR029071">
    <property type="entry name" value="Ubiquitin-like_domsf"/>
</dbReference>
<evidence type="ECO:0000259" key="1">
    <source>
        <dbReference type="PROSITE" id="PS50053"/>
    </source>
</evidence>
<dbReference type="Proteomes" id="UP001056384">
    <property type="component" value="Chromosome 10"/>
</dbReference>